<keyword evidence="3" id="KW-1185">Reference proteome</keyword>
<reference evidence="2 3" key="1">
    <citation type="submission" date="2021-10" db="EMBL/GenBank/DDBJ databases">
        <title>Anaerobic single-cell dispensing facilitates the cultivation of human gut bacteria.</title>
        <authorList>
            <person name="Afrizal A."/>
        </authorList>
    </citation>
    <scope>NUCLEOTIDE SEQUENCE [LARGE SCALE GENOMIC DNA]</scope>
    <source>
        <strain evidence="2 3">CLA-AA-H217</strain>
    </source>
</reference>
<sequence length="125" mass="14791">MHIIGKINKNIYKCVTEDITTEEVIITDNQINHIKNRHPNDYENFSSYFSDILSDPDFILEANKPNTAFILKQITENDLTVQLILRLQTSQDPKGYKNSIITFLKIDIKTWNKYLRNKKILYRKD</sequence>
<dbReference type="AlphaFoldDB" id="A0AAW4WBX6"/>
<dbReference type="RefSeq" id="WP_059086612.1">
    <property type="nucleotide sequence ID" value="NZ_JAJEQQ010000038.1"/>
</dbReference>
<gene>
    <name evidence="2" type="ORF">LKD40_15370</name>
</gene>
<organism evidence="2 3">
    <name type="scientific">Blautia fusiformis</name>
    <dbReference type="NCBI Taxonomy" id="2881264"/>
    <lineage>
        <taxon>Bacteria</taxon>
        <taxon>Bacillati</taxon>
        <taxon>Bacillota</taxon>
        <taxon>Clostridia</taxon>
        <taxon>Lachnospirales</taxon>
        <taxon>Lachnospiraceae</taxon>
        <taxon>Blautia</taxon>
    </lineage>
</organism>
<accession>A0AAW4WBX6</accession>
<dbReference type="InterPro" id="IPR041110">
    <property type="entry name" value="PBECR2"/>
</dbReference>
<evidence type="ECO:0000259" key="1">
    <source>
        <dbReference type="Pfam" id="PF18810"/>
    </source>
</evidence>
<dbReference type="EMBL" id="JAJEQQ010000038">
    <property type="protein sequence ID" value="MCC2229159.1"/>
    <property type="molecule type" value="Genomic_DNA"/>
</dbReference>
<feature type="domain" description="Phage-Barnase-EndoU-ColicinE5/D-RelE like nuclease 2" evidence="1">
    <location>
        <begin position="4"/>
        <end position="123"/>
    </location>
</feature>
<proteinExistence type="predicted"/>
<name>A0AAW4WBX6_9FIRM</name>
<evidence type="ECO:0000313" key="3">
    <source>
        <dbReference type="Proteomes" id="UP001198612"/>
    </source>
</evidence>
<dbReference type="Proteomes" id="UP001198612">
    <property type="component" value="Unassembled WGS sequence"/>
</dbReference>
<dbReference type="Pfam" id="PF18810">
    <property type="entry name" value="PBECR2"/>
    <property type="match status" value="1"/>
</dbReference>
<evidence type="ECO:0000313" key="2">
    <source>
        <dbReference type="EMBL" id="MCC2229159.1"/>
    </source>
</evidence>
<comment type="caution">
    <text evidence="2">The sequence shown here is derived from an EMBL/GenBank/DDBJ whole genome shotgun (WGS) entry which is preliminary data.</text>
</comment>
<protein>
    <recommendedName>
        <fullName evidence="1">Phage-Barnase-EndoU-ColicinE5/D-RelE like nuclease 2 domain-containing protein</fullName>
    </recommendedName>
</protein>